<keyword evidence="3" id="KW-1185">Reference proteome</keyword>
<comment type="caution">
    <text evidence="2">The sequence shown here is derived from an EMBL/GenBank/DDBJ whole genome shotgun (WGS) entry which is preliminary data.</text>
</comment>
<feature type="transmembrane region" description="Helical" evidence="1">
    <location>
        <begin position="23"/>
        <end position="42"/>
    </location>
</feature>
<keyword evidence="1" id="KW-1133">Transmembrane helix</keyword>
<evidence type="ECO:0000256" key="1">
    <source>
        <dbReference type="SAM" id="Phobius"/>
    </source>
</evidence>
<proteinExistence type="predicted"/>
<name>A0ABS2TZ39_9ACTN</name>
<accession>A0ABS2TZ39</accession>
<gene>
    <name evidence="2" type="ORF">ITX44_29410</name>
</gene>
<dbReference type="Proteomes" id="UP000749040">
    <property type="component" value="Unassembled WGS sequence"/>
</dbReference>
<organism evidence="2 3">
    <name type="scientific">Actinacidiphila acididurans</name>
    <dbReference type="NCBI Taxonomy" id="2784346"/>
    <lineage>
        <taxon>Bacteria</taxon>
        <taxon>Bacillati</taxon>
        <taxon>Actinomycetota</taxon>
        <taxon>Actinomycetes</taxon>
        <taxon>Kitasatosporales</taxon>
        <taxon>Streptomycetaceae</taxon>
        <taxon>Actinacidiphila</taxon>
    </lineage>
</organism>
<evidence type="ECO:0000313" key="3">
    <source>
        <dbReference type="Proteomes" id="UP000749040"/>
    </source>
</evidence>
<dbReference type="EMBL" id="JADKYB010000019">
    <property type="protein sequence ID" value="MBM9508599.1"/>
    <property type="molecule type" value="Genomic_DNA"/>
</dbReference>
<feature type="transmembrane region" description="Helical" evidence="1">
    <location>
        <begin position="48"/>
        <end position="70"/>
    </location>
</feature>
<keyword evidence="1" id="KW-0472">Membrane</keyword>
<dbReference type="RefSeq" id="WP_205360781.1">
    <property type="nucleotide sequence ID" value="NZ_JADKYB010000019.1"/>
</dbReference>
<protein>
    <submittedName>
        <fullName evidence="2">Uncharacterized protein</fullName>
    </submittedName>
</protein>
<sequence length="71" mass="7297">MKLPRARTRGEGPRSRHWIAEPLPLAGAVLLTAAGAGIGWRVHLLPGAGTGAAIGLLVAVALAVFVGHGWR</sequence>
<evidence type="ECO:0000313" key="2">
    <source>
        <dbReference type="EMBL" id="MBM9508599.1"/>
    </source>
</evidence>
<reference evidence="2 3" key="1">
    <citation type="submission" date="2021-01" db="EMBL/GenBank/DDBJ databases">
        <title>Streptomyces acididurans sp. nov., isolated from a peat swamp forest soil.</title>
        <authorList>
            <person name="Chantavorakit T."/>
            <person name="Duangmal K."/>
        </authorList>
    </citation>
    <scope>NUCLEOTIDE SEQUENCE [LARGE SCALE GENOMIC DNA]</scope>
    <source>
        <strain evidence="2 3">KK5PA1</strain>
    </source>
</reference>
<keyword evidence="1" id="KW-0812">Transmembrane</keyword>